<accession>A0ABV6FTJ6</accession>
<sequence length="92" mass="10531">MKTYHYSLKNIFVALAFFALMVSTTEARQSSSFQVLDHNTHEPIIGLIYHYADQKGVSDDNGFIKLTFVPGEILHLSHVNYGKWSLNEEQVQ</sequence>
<evidence type="ECO:0000313" key="2">
    <source>
        <dbReference type="EMBL" id="MFC0263196.1"/>
    </source>
</evidence>
<organism evidence="2 3">
    <name type="scientific">Fontibacter flavus</name>
    <dbReference type="NCBI Taxonomy" id="654838"/>
    <lineage>
        <taxon>Bacteria</taxon>
        <taxon>Pseudomonadati</taxon>
        <taxon>Bacteroidota</taxon>
        <taxon>Cytophagia</taxon>
        <taxon>Cytophagales</taxon>
        <taxon>Cyclobacteriaceae</taxon>
        <taxon>Fontibacter</taxon>
    </lineage>
</organism>
<protein>
    <recommendedName>
        <fullName evidence="4">CarboxypepD_reg-like domain-containing protein</fullName>
    </recommendedName>
</protein>
<feature type="chain" id="PRO_5046790774" description="CarboxypepD_reg-like domain-containing protein" evidence="1">
    <location>
        <begin position="28"/>
        <end position="92"/>
    </location>
</feature>
<proteinExistence type="predicted"/>
<keyword evidence="1" id="KW-0732">Signal</keyword>
<name>A0ABV6FTJ6_9BACT</name>
<dbReference type="EMBL" id="JBHLWI010000029">
    <property type="protein sequence ID" value="MFC0263196.1"/>
    <property type="molecule type" value="Genomic_DNA"/>
</dbReference>
<gene>
    <name evidence="2" type="ORF">ACFFIP_10920</name>
</gene>
<evidence type="ECO:0008006" key="4">
    <source>
        <dbReference type="Google" id="ProtNLM"/>
    </source>
</evidence>
<dbReference type="RefSeq" id="WP_382387666.1">
    <property type="nucleotide sequence ID" value="NZ_JBHLWI010000029.1"/>
</dbReference>
<evidence type="ECO:0000313" key="3">
    <source>
        <dbReference type="Proteomes" id="UP001589797"/>
    </source>
</evidence>
<evidence type="ECO:0000256" key="1">
    <source>
        <dbReference type="SAM" id="SignalP"/>
    </source>
</evidence>
<comment type="caution">
    <text evidence="2">The sequence shown here is derived from an EMBL/GenBank/DDBJ whole genome shotgun (WGS) entry which is preliminary data.</text>
</comment>
<reference evidence="2 3" key="1">
    <citation type="submission" date="2024-09" db="EMBL/GenBank/DDBJ databases">
        <authorList>
            <person name="Sun Q."/>
            <person name="Mori K."/>
        </authorList>
    </citation>
    <scope>NUCLEOTIDE SEQUENCE [LARGE SCALE GENOMIC DNA]</scope>
    <source>
        <strain evidence="2 3">CCM 7650</strain>
    </source>
</reference>
<feature type="signal peptide" evidence="1">
    <location>
        <begin position="1"/>
        <end position="27"/>
    </location>
</feature>
<dbReference type="Proteomes" id="UP001589797">
    <property type="component" value="Unassembled WGS sequence"/>
</dbReference>
<keyword evidence="3" id="KW-1185">Reference proteome</keyword>